<keyword evidence="1" id="KW-1133">Transmembrane helix</keyword>
<keyword evidence="1" id="KW-0472">Membrane</keyword>
<organism evidence="2 3">
    <name type="scientific">Saxophila tyrrhenica</name>
    <dbReference type="NCBI Taxonomy" id="1690608"/>
    <lineage>
        <taxon>Eukaryota</taxon>
        <taxon>Fungi</taxon>
        <taxon>Dikarya</taxon>
        <taxon>Ascomycota</taxon>
        <taxon>Pezizomycotina</taxon>
        <taxon>Dothideomycetes</taxon>
        <taxon>Dothideomycetidae</taxon>
        <taxon>Mycosphaerellales</taxon>
        <taxon>Extremaceae</taxon>
        <taxon>Saxophila</taxon>
    </lineage>
</organism>
<reference evidence="2 3" key="1">
    <citation type="submission" date="2023-08" db="EMBL/GenBank/DDBJ databases">
        <title>Black Yeasts Isolated from many extreme environments.</title>
        <authorList>
            <person name="Coleine C."/>
            <person name="Stajich J.E."/>
            <person name="Selbmann L."/>
        </authorList>
    </citation>
    <scope>NUCLEOTIDE SEQUENCE [LARGE SCALE GENOMIC DNA]</scope>
    <source>
        <strain evidence="2 3">CCFEE 5935</strain>
    </source>
</reference>
<feature type="transmembrane region" description="Helical" evidence="1">
    <location>
        <begin position="38"/>
        <end position="58"/>
    </location>
</feature>
<dbReference type="Proteomes" id="UP001337655">
    <property type="component" value="Unassembled WGS sequence"/>
</dbReference>
<evidence type="ECO:0000256" key="1">
    <source>
        <dbReference type="SAM" id="Phobius"/>
    </source>
</evidence>
<protein>
    <submittedName>
        <fullName evidence="2">Uncharacterized protein</fullName>
    </submittedName>
</protein>
<accession>A0AAV9NYZ9</accession>
<evidence type="ECO:0000313" key="2">
    <source>
        <dbReference type="EMBL" id="KAK5164903.1"/>
    </source>
</evidence>
<evidence type="ECO:0000313" key="3">
    <source>
        <dbReference type="Proteomes" id="UP001337655"/>
    </source>
</evidence>
<dbReference type="EMBL" id="JAVRRT010000018">
    <property type="protein sequence ID" value="KAK5164903.1"/>
    <property type="molecule type" value="Genomic_DNA"/>
</dbReference>
<comment type="caution">
    <text evidence="2">The sequence shown here is derived from an EMBL/GenBank/DDBJ whole genome shotgun (WGS) entry which is preliminary data.</text>
</comment>
<gene>
    <name evidence="2" type="ORF">LTR77_009567</name>
</gene>
<keyword evidence="3" id="KW-1185">Reference proteome</keyword>
<dbReference type="RefSeq" id="XP_064655099.1">
    <property type="nucleotide sequence ID" value="XM_064806794.1"/>
</dbReference>
<dbReference type="AlphaFoldDB" id="A0AAV9NYZ9"/>
<dbReference type="GeneID" id="89930898"/>
<keyword evidence="1" id="KW-0812">Transmembrane</keyword>
<sequence>MADTQHPSTSERFIRSAGDVREDPNQRLWAPARWVVQMIQYLIAIIMVTIGEGIKAIFTGESPKKRRNSDARTE</sequence>
<proteinExistence type="predicted"/>
<name>A0AAV9NYZ9_9PEZI</name>